<dbReference type="Proteomes" id="UP001147782">
    <property type="component" value="Unassembled WGS sequence"/>
</dbReference>
<keyword evidence="2" id="KW-0378">Hydrolase</keyword>
<comment type="similarity">
    <text evidence="1">Belongs to the sulfatase family.</text>
</comment>
<evidence type="ECO:0000313" key="4">
    <source>
        <dbReference type="EMBL" id="KAJ5389676.1"/>
    </source>
</evidence>
<organism evidence="4 5">
    <name type="scientific">Penicillium cataractarum</name>
    <dbReference type="NCBI Taxonomy" id="2100454"/>
    <lineage>
        <taxon>Eukaryota</taxon>
        <taxon>Fungi</taxon>
        <taxon>Dikarya</taxon>
        <taxon>Ascomycota</taxon>
        <taxon>Pezizomycotina</taxon>
        <taxon>Eurotiomycetes</taxon>
        <taxon>Eurotiomycetidae</taxon>
        <taxon>Eurotiales</taxon>
        <taxon>Aspergillaceae</taxon>
        <taxon>Penicillium</taxon>
    </lineage>
</organism>
<gene>
    <name evidence="4" type="ORF">N7496_000744</name>
</gene>
<name>A0A9X0B6B0_9EURO</name>
<evidence type="ECO:0000313" key="5">
    <source>
        <dbReference type="Proteomes" id="UP001147782"/>
    </source>
</evidence>
<dbReference type="GeneID" id="81432852"/>
<dbReference type="OrthoDB" id="103349at2759"/>
<reference evidence="4" key="2">
    <citation type="journal article" date="2023" name="IMA Fungus">
        <title>Comparative genomic study of the Penicillium genus elucidates a diverse pangenome and 15 lateral gene transfer events.</title>
        <authorList>
            <person name="Petersen C."/>
            <person name="Sorensen T."/>
            <person name="Nielsen M.R."/>
            <person name="Sondergaard T.E."/>
            <person name="Sorensen J.L."/>
            <person name="Fitzpatrick D.A."/>
            <person name="Frisvad J.C."/>
            <person name="Nielsen K.L."/>
        </authorList>
    </citation>
    <scope>NUCLEOTIDE SEQUENCE</scope>
    <source>
        <strain evidence="4">IBT 29864</strain>
    </source>
</reference>
<dbReference type="InterPro" id="IPR017850">
    <property type="entry name" value="Alkaline_phosphatase_core_sf"/>
</dbReference>
<dbReference type="EMBL" id="JAPZBS010000001">
    <property type="protein sequence ID" value="KAJ5389676.1"/>
    <property type="molecule type" value="Genomic_DNA"/>
</dbReference>
<dbReference type="SUPFAM" id="SSF53649">
    <property type="entry name" value="Alkaline phosphatase-like"/>
    <property type="match status" value="1"/>
</dbReference>
<dbReference type="RefSeq" id="XP_056560404.1">
    <property type="nucleotide sequence ID" value="XM_056693675.1"/>
</dbReference>
<protein>
    <recommendedName>
        <fullName evidence="3">Sulfatase N-terminal domain-containing protein</fullName>
    </recommendedName>
</protein>
<comment type="caution">
    <text evidence="4">The sequence shown here is derived from an EMBL/GenBank/DDBJ whole genome shotgun (WGS) entry which is preliminary data.</text>
</comment>
<dbReference type="PANTHER" id="PTHR42693:SF53">
    <property type="entry name" value="ENDO-4-O-SULFATASE"/>
    <property type="match status" value="1"/>
</dbReference>
<dbReference type="InterPro" id="IPR000917">
    <property type="entry name" value="Sulfatase_N"/>
</dbReference>
<dbReference type="PANTHER" id="PTHR42693">
    <property type="entry name" value="ARYLSULFATASE FAMILY MEMBER"/>
    <property type="match status" value="1"/>
</dbReference>
<dbReference type="InterPro" id="IPR050738">
    <property type="entry name" value="Sulfatase"/>
</dbReference>
<reference evidence="4" key="1">
    <citation type="submission" date="2022-11" db="EMBL/GenBank/DDBJ databases">
        <authorList>
            <person name="Petersen C."/>
        </authorList>
    </citation>
    <scope>NUCLEOTIDE SEQUENCE</scope>
    <source>
        <strain evidence="4">IBT 29864</strain>
    </source>
</reference>
<evidence type="ECO:0000256" key="1">
    <source>
        <dbReference type="ARBA" id="ARBA00008779"/>
    </source>
</evidence>
<dbReference type="AlphaFoldDB" id="A0A9X0B6B0"/>
<evidence type="ECO:0000256" key="2">
    <source>
        <dbReference type="ARBA" id="ARBA00022801"/>
    </source>
</evidence>
<keyword evidence="5" id="KW-1185">Reference proteome</keyword>
<accession>A0A9X0B6B0</accession>
<dbReference type="Gene3D" id="3.40.720.10">
    <property type="entry name" value="Alkaline Phosphatase, subunit A"/>
    <property type="match status" value="1"/>
</dbReference>
<feature type="domain" description="Sulfatase N-terminal" evidence="3">
    <location>
        <begin position="3"/>
        <end position="90"/>
    </location>
</feature>
<dbReference type="GO" id="GO:0004065">
    <property type="term" value="F:arylsulfatase activity"/>
    <property type="evidence" value="ECO:0007669"/>
    <property type="project" value="TreeGrafter"/>
</dbReference>
<evidence type="ECO:0000259" key="3">
    <source>
        <dbReference type="Pfam" id="PF00884"/>
    </source>
</evidence>
<proteinExistence type="inferred from homology"/>
<sequence length="135" mass="15381">MPDQLRYDTLHCSGMNPIAKTPNIDNFAARGVRLKECYVQASVCTQSRCSMFTGLYPHVSGYRSLENLLKPREQNLFRSLKEGGYHIACMARRGDLFASTVTELSLTEYRFLEPLEVSKIIGGDEVERLEEERTI</sequence>
<dbReference type="Pfam" id="PF00884">
    <property type="entry name" value="Sulfatase"/>
    <property type="match status" value="1"/>
</dbReference>